<evidence type="ECO:0000313" key="3">
    <source>
        <dbReference type="Proteomes" id="UP000828390"/>
    </source>
</evidence>
<accession>A0A9D4D7P1</accession>
<reference evidence="2" key="2">
    <citation type="submission" date="2020-11" db="EMBL/GenBank/DDBJ databases">
        <authorList>
            <person name="McCartney M.A."/>
            <person name="Auch B."/>
            <person name="Kono T."/>
            <person name="Mallez S."/>
            <person name="Becker A."/>
            <person name="Gohl D.M."/>
            <person name="Silverstein K.A.T."/>
            <person name="Koren S."/>
            <person name="Bechman K.B."/>
            <person name="Herman A."/>
            <person name="Abrahante J.E."/>
            <person name="Garbe J."/>
        </authorList>
    </citation>
    <scope>NUCLEOTIDE SEQUENCE</scope>
    <source>
        <strain evidence="2">Duluth1</strain>
        <tissue evidence="2">Whole animal</tissue>
    </source>
</reference>
<dbReference type="Gene3D" id="3.40.50.10140">
    <property type="entry name" value="Toll/interleukin-1 receptor homology (TIR) domain"/>
    <property type="match status" value="1"/>
</dbReference>
<dbReference type="SUPFAM" id="SSF52200">
    <property type="entry name" value="Toll/Interleukin receptor TIR domain"/>
    <property type="match status" value="1"/>
</dbReference>
<dbReference type="AlphaFoldDB" id="A0A9D4D7P1"/>
<reference evidence="2" key="1">
    <citation type="journal article" date="2019" name="bioRxiv">
        <title>The Genome of the Zebra Mussel, Dreissena polymorpha: A Resource for Invasive Species Research.</title>
        <authorList>
            <person name="McCartney M.A."/>
            <person name="Auch B."/>
            <person name="Kono T."/>
            <person name="Mallez S."/>
            <person name="Zhang Y."/>
            <person name="Obille A."/>
            <person name="Becker A."/>
            <person name="Abrahante J.E."/>
            <person name="Garbe J."/>
            <person name="Badalamenti J.P."/>
            <person name="Herman A."/>
            <person name="Mangelson H."/>
            <person name="Liachko I."/>
            <person name="Sullivan S."/>
            <person name="Sone E.D."/>
            <person name="Koren S."/>
            <person name="Silverstein K.A.T."/>
            <person name="Beckman K.B."/>
            <person name="Gohl D.M."/>
        </authorList>
    </citation>
    <scope>NUCLEOTIDE SEQUENCE</scope>
    <source>
        <strain evidence="2">Duluth1</strain>
        <tissue evidence="2">Whole animal</tissue>
    </source>
</reference>
<dbReference type="Proteomes" id="UP000828390">
    <property type="component" value="Unassembled WGS sequence"/>
</dbReference>
<protein>
    <recommendedName>
        <fullName evidence="1">TIR domain-containing protein</fullName>
    </recommendedName>
</protein>
<dbReference type="PROSITE" id="PS50104">
    <property type="entry name" value="TIR"/>
    <property type="match status" value="1"/>
</dbReference>
<organism evidence="2 3">
    <name type="scientific">Dreissena polymorpha</name>
    <name type="common">Zebra mussel</name>
    <name type="synonym">Mytilus polymorpha</name>
    <dbReference type="NCBI Taxonomy" id="45954"/>
    <lineage>
        <taxon>Eukaryota</taxon>
        <taxon>Metazoa</taxon>
        <taxon>Spiralia</taxon>
        <taxon>Lophotrochozoa</taxon>
        <taxon>Mollusca</taxon>
        <taxon>Bivalvia</taxon>
        <taxon>Autobranchia</taxon>
        <taxon>Heteroconchia</taxon>
        <taxon>Euheterodonta</taxon>
        <taxon>Imparidentia</taxon>
        <taxon>Neoheterodontei</taxon>
        <taxon>Myida</taxon>
        <taxon>Dreissenoidea</taxon>
        <taxon>Dreissenidae</taxon>
        <taxon>Dreissena</taxon>
    </lineage>
</organism>
<evidence type="ECO:0000313" key="2">
    <source>
        <dbReference type="EMBL" id="KAH3738738.1"/>
    </source>
</evidence>
<name>A0A9D4D7P1_DREPO</name>
<evidence type="ECO:0000259" key="1">
    <source>
        <dbReference type="PROSITE" id="PS50104"/>
    </source>
</evidence>
<dbReference type="InterPro" id="IPR000157">
    <property type="entry name" value="TIR_dom"/>
</dbReference>
<sequence>MHHKIDCNRELVALGDKDFKIGHCILNETISCTKLSAAVVVILSDNFCNSSYCLQEFDIAFRVGKPIVLMLKGGVDIKNAPQAIKELFYTYVRIVWRLNDYGEYELLTSWINVCNSILELGGNNIVK</sequence>
<proteinExistence type="predicted"/>
<dbReference type="EMBL" id="JAIWYP010000011">
    <property type="protein sequence ID" value="KAH3738738.1"/>
    <property type="molecule type" value="Genomic_DNA"/>
</dbReference>
<feature type="domain" description="TIR" evidence="1">
    <location>
        <begin position="1"/>
        <end position="117"/>
    </location>
</feature>
<gene>
    <name evidence="2" type="ORF">DPMN_045380</name>
</gene>
<comment type="caution">
    <text evidence="2">The sequence shown here is derived from an EMBL/GenBank/DDBJ whole genome shotgun (WGS) entry which is preliminary data.</text>
</comment>
<dbReference type="Pfam" id="PF01582">
    <property type="entry name" value="TIR"/>
    <property type="match status" value="1"/>
</dbReference>
<keyword evidence="3" id="KW-1185">Reference proteome</keyword>
<dbReference type="GO" id="GO:0007165">
    <property type="term" value="P:signal transduction"/>
    <property type="evidence" value="ECO:0007669"/>
    <property type="project" value="InterPro"/>
</dbReference>
<dbReference type="InterPro" id="IPR035897">
    <property type="entry name" value="Toll_tir_struct_dom_sf"/>
</dbReference>